<keyword evidence="2" id="KW-0964">Secreted</keyword>
<dbReference type="OrthoDB" id="6305173at2"/>
<dbReference type="PRINTS" id="PR00313">
    <property type="entry name" value="CABNDNGRPT"/>
</dbReference>
<dbReference type="InterPro" id="IPR028992">
    <property type="entry name" value="Hedgehog/Intein_dom"/>
</dbReference>
<name>A0A1I3R511_9RHOB</name>
<dbReference type="InterPro" id="IPR018511">
    <property type="entry name" value="Hemolysin-typ_Ca-bd_CS"/>
</dbReference>
<dbReference type="STRING" id="588602.SAMN04487991_2052"/>
<evidence type="ECO:0000313" key="5">
    <source>
        <dbReference type="Proteomes" id="UP000199630"/>
    </source>
</evidence>
<dbReference type="Gene3D" id="2.150.10.10">
    <property type="entry name" value="Serralysin-like metalloprotease, C-terminal"/>
    <property type="match status" value="2"/>
</dbReference>
<proteinExistence type="predicted"/>
<dbReference type="InterPro" id="IPR001343">
    <property type="entry name" value="Hemolysn_Ca-bd"/>
</dbReference>
<dbReference type="PROSITE" id="PS00330">
    <property type="entry name" value="HEMOLYSIN_CALCIUM"/>
    <property type="match status" value="4"/>
</dbReference>
<sequence>MSTTFDVFYLGTIGDLDPFESNSTAENAGTIVGSTFGTTTDPLHQQVHSFSPGNYSGGDVTTYDTNNQIANDTFRIDGGSLQTFDALISYNATLTYTDGSTTTINALVMQDTAGNLYLVPQLSYNSDQVALEAQPVSSITLDSVVNDTANMAAERYAANYATIVDGTAGDDTMGVGYTDAEGDQITSGDDYIFGDAGNDSITGGGGNDEIAGGEGDDTFYFDDGWGNDIVYGDDWDGTGTGTDTLDFSAVSAPLTVTFTAPEDGTVSDGTNTVTFDNIEAIITGSGGDTIDASADNSGLYLDGGAGNDDITAGSGDDTIVGGTGNDTLTGGLGNDTFIYNVGDGSDIITDFNSGNTGTLADGDSTNNDFIDLSGFYDDIWELYADQADDGILNQSNDGVGDVDYSDNLQFGTGSLTFSGASANSAFFTTENTGVTCFTEGTGILTPEGERPVETLRPGDMVITADHGAQPVRWVGRARVGWTPKLAPIHIRAGALGAGLPKRDLRVSPQHRMLISSRIARRMTGQDEVLVSARKLAGMPGISVTSGPEELVYCHLLCDHHEIIFAEGAPSETLLPGPQACKMMSRGAWEELSALFPGIEGDPDRYPAAREILPLKRQKTLVRRHRQNRVRPLERLF</sequence>
<evidence type="ECO:0000256" key="2">
    <source>
        <dbReference type="ARBA" id="ARBA00022525"/>
    </source>
</evidence>
<dbReference type="PANTHER" id="PTHR38340">
    <property type="entry name" value="S-LAYER PROTEIN"/>
    <property type="match status" value="1"/>
</dbReference>
<dbReference type="SUPFAM" id="SSF51294">
    <property type="entry name" value="Hedgehog/intein (Hint) domain"/>
    <property type="match status" value="1"/>
</dbReference>
<organism evidence="4 5">
    <name type="scientific">Celeribacter neptunius</name>
    <dbReference type="NCBI Taxonomy" id="588602"/>
    <lineage>
        <taxon>Bacteria</taxon>
        <taxon>Pseudomonadati</taxon>
        <taxon>Pseudomonadota</taxon>
        <taxon>Alphaproteobacteria</taxon>
        <taxon>Rhodobacterales</taxon>
        <taxon>Roseobacteraceae</taxon>
        <taxon>Celeribacter</taxon>
    </lineage>
</organism>
<accession>A0A1I3R511</accession>
<dbReference type="GO" id="GO:0005509">
    <property type="term" value="F:calcium ion binding"/>
    <property type="evidence" value="ECO:0007669"/>
    <property type="project" value="InterPro"/>
</dbReference>
<dbReference type="AlphaFoldDB" id="A0A1I3R511"/>
<dbReference type="PANTHER" id="PTHR38340:SF1">
    <property type="entry name" value="S-LAYER PROTEIN"/>
    <property type="match status" value="1"/>
</dbReference>
<comment type="subcellular location">
    <subcellularLocation>
        <location evidence="1">Secreted</location>
    </subcellularLocation>
</comment>
<dbReference type="SUPFAM" id="SSF51120">
    <property type="entry name" value="beta-Roll"/>
    <property type="match status" value="2"/>
</dbReference>
<dbReference type="EMBL" id="FORH01000003">
    <property type="protein sequence ID" value="SFJ40336.1"/>
    <property type="molecule type" value="Genomic_DNA"/>
</dbReference>
<dbReference type="InterPro" id="IPR050557">
    <property type="entry name" value="RTX_toxin/Mannuronan_C5-epim"/>
</dbReference>
<protein>
    <submittedName>
        <fullName evidence="4">Hemolysin-type calcium-binding repeat-containing protein</fullName>
    </submittedName>
</protein>
<gene>
    <name evidence="4" type="ORF">SAMN04487991_2052</name>
</gene>
<dbReference type="RefSeq" id="WP_090060573.1">
    <property type="nucleotide sequence ID" value="NZ_FORH01000003.1"/>
</dbReference>
<dbReference type="Gene3D" id="2.170.16.10">
    <property type="entry name" value="Hedgehog/Intein (Hint) domain"/>
    <property type="match status" value="1"/>
</dbReference>
<dbReference type="Pfam" id="PF13403">
    <property type="entry name" value="Hint_2"/>
    <property type="match status" value="1"/>
</dbReference>
<dbReference type="GO" id="GO:0005576">
    <property type="term" value="C:extracellular region"/>
    <property type="evidence" value="ECO:0007669"/>
    <property type="project" value="UniProtKB-SubCell"/>
</dbReference>
<evidence type="ECO:0000256" key="1">
    <source>
        <dbReference type="ARBA" id="ARBA00004613"/>
    </source>
</evidence>
<feature type="domain" description="Hedgehog/Intein (Hint)" evidence="3">
    <location>
        <begin position="435"/>
        <end position="576"/>
    </location>
</feature>
<evidence type="ECO:0000259" key="3">
    <source>
        <dbReference type="Pfam" id="PF13403"/>
    </source>
</evidence>
<dbReference type="Pfam" id="PF00353">
    <property type="entry name" value="HemolysinCabind"/>
    <property type="match status" value="2"/>
</dbReference>
<evidence type="ECO:0000313" key="4">
    <source>
        <dbReference type="EMBL" id="SFJ40336.1"/>
    </source>
</evidence>
<keyword evidence="5" id="KW-1185">Reference proteome</keyword>
<reference evidence="5" key="1">
    <citation type="submission" date="2016-10" db="EMBL/GenBank/DDBJ databases">
        <authorList>
            <person name="Varghese N."/>
            <person name="Submissions S."/>
        </authorList>
    </citation>
    <scope>NUCLEOTIDE SEQUENCE [LARGE SCALE GENOMIC DNA]</scope>
    <source>
        <strain evidence="5">DSM 26471</strain>
    </source>
</reference>
<dbReference type="InterPro" id="IPR036844">
    <property type="entry name" value="Hint_dom_sf"/>
</dbReference>
<dbReference type="Proteomes" id="UP000199630">
    <property type="component" value="Unassembled WGS sequence"/>
</dbReference>
<dbReference type="InterPro" id="IPR011049">
    <property type="entry name" value="Serralysin-like_metalloprot_C"/>
</dbReference>